<dbReference type="PANTHER" id="PTHR24339">
    <property type="entry name" value="HOMEOBOX PROTEIN EMX-RELATED"/>
    <property type="match status" value="1"/>
</dbReference>
<feature type="DNA-binding region" description="Homeobox" evidence="5">
    <location>
        <begin position="127"/>
        <end position="186"/>
    </location>
</feature>
<keyword evidence="8" id="KW-1133">Transmembrane helix</keyword>
<feature type="region of interest" description="Disordered" evidence="7">
    <location>
        <begin position="277"/>
        <end position="347"/>
    </location>
</feature>
<feature type="domain" description="Homeobox" evidence="9">
    <location>
        <begin position="125"/>
        <end position="185"/>
    </location>
</feature>
<dbReference type="InterPro" id="IPR020479">
    <property type="entry name" value="HD_metazoa"/>
</dbReference>
<evidence type="ECO:0000256" key="5">
    <source>
        <dbReference type="PROSITE-ProRule" id="PRU00108"/>
    </source>
</evidence>
<dbReference type="GO" id="GO:0000978">
    <property type="term" value="F:RNA polymerase II cis-regulatory region sequence-specific DNA binding"/>
    <property type="evidence" value="ECO:0007669"/>
    <property type="project" value="TreeGrafter"/>
</dbReference>
<gene>
    <name evidence="10" type="ORF">MCOS_LOCUS7331</name>
</gene>
<reference evidence="10 11" key="1">
    <citation type="submission" date="2018-10" db="EMBL/GenBank/DDBJ databases">
        <authorList>
            <consortium name="Pathogen Informatics"/>
        </authorList>
    </citation>
    <scope>NUCLEOTIDE SEQUENCE [LARGE SCALE GENOMIC DNA]</scope>
</reference>
<evidence type="ECO:0000313" key="11">
    <source>
        <dbReference type="Proteomes" id="UP000267029"/>
    </source>
</evidence>
<sequence length="347" mass="37957">MRDCLSANRDENMHKSFNDAVPPAPHFLVACSHNEILSHLATGFPALDVCFPAPFPLPLPPIQLPPSFCSPPPTAPFLASSASSVGLRQPPDDEHSSHVSFHGKRKLRENDGTAEGAGRQSMAGGDPKRYRTTYSPYQSKVLEEVFQTERYISRPQRAQLATQLQLPENTIKVWFQNRRMKEKRQAMMLPSIAGKCVLLITSDCIVMMLVTPLFTGLTAEISLSDAPIPSSVSHSLPKIASPHSVLVATSFEERNDPYLRETLLNVAKLYYNYQQQSQPDSGTAAEEQHSSPPASTAGRSESSASTLSPSPSVRLSASTSAFSVDNICSPKQPPAKTPEKAKIFRPF</sequence>
<dbReference type="PANTHER" id="PTHR24339:SF26">
    <property type="entry name" value="HOMEOBOX PROTEIN EMX1"/>
    <property type="match status" value="1"/>
</dbReference>
<dbReference type="SUPFAM" id="SSF46689">
    <property type="entry name" value="Homeodomain-like"/>
    <property type="match status" value="1"/>
</dbReference>
<dbReference type="GO" id="GO:0007420">
    <property type="term" value="P:brain development"/>
    <property type="evidence" value="ECO:0007669"/>
    <property type="project" value="TreeGrafter"/>
</dbReference>
<protein>
    <recommendedName>
        <fullName evidence="9">Homeobox domain-containing protein</fullName>
    </recommendedName>
</protein>
<dbReference type="InterPro" id="IPR001356">
    <property type="entry name" value="HD"/>
</dbReference>
<evidence type="ECO:0000256" key="8">
    <source>
        <dbReference type="SAM" id="Phobius"/>
    </source>
</evidence>
<evidence type="ECO:0000256" key="4">
    <source>
        <dbReference type="ARBA" id="ARBA00023242"/>
    </source>
</evidence>
<feature type="compositionally biased region" description="Polar residues" evidence="7">
    <location>
        <begin position="290"/>
        <end position="299"/>
    </location>
</feature>
<evidence type="ECO:0000256" key="3">
    <source>
        <dbReference type="ARBA" id="ARBA00023155"/>
    </source>
</evidence>
<keyword evidence="4 5" id="KW-0539">Nucleus</keyword>
<dbReference type="PROSITE" id="PS50071">
    <property type="entry name" value="HOMEOBOX_2"/>
    <property type="match status" value="1"/>
</dbReference>
<dbReference type="PROSITE" id="PS00027">
    <property type="entry name" value="HOMEOBOX_1"/>
    <property type="match status" value="1"/>
</dbReference>
<feature type="compositionally biased region" description="Polar residues" evidence="7">
    <location>
        <begin position="313"/>
        <end position="323"/>
    </location>
</feature>
<evidence type="ECO:0000256" key="1">
    <source>
        <dbReference type="ARBA" id="ARBA00004123"/>
    </source>
</evidence>
<dbReference type="EMBL" id="UXSR01005353">
    <property type="protein sequence ID" value="VDD81328.1"/>
    <property type="molecule type" value="Genomic_DNA"/>
</dbReference>
<dbReference type="Proteomes" id="UP000267029">
    <property type="component" value="Unassembled WGS sequence"/>
</dbReference>
<keyword evidence="3 5" id="KW-0371">Homeobox</keyword>
<evidence type="ECO:0000313" key="10">
    <source>
        <dbReference type="EMBL" id="VDD81328.1"/>
    </source>
</evidence>
<dbReference type="PROSITE" id="PS51257">
    <property type="entry name" value="PROKAR_LIPOPROTEIN"/>
    <property type="match status" value="1"/>
</dbReference>
<dbReference type="Gene3D" id="1.10.10.60">
    <property type="entry name" value="Homeodomain-like"/>
    <property type="match status" value="1"/>
</dbReference>
<evidence type="ECO:0000256" key="6">
    <source>
        <dbReference type="RuleBase" id="RU000682"/>
    </source>
</evidence>
<dbReference type="GO" id="GO:0005634">
    <property type="term" value="C:nucleus"/>
    <property type="evidence" value="ECO:0007669"/>
    <property type="project" value="UniProtKB-SubCell"/>
</dbReference>
<keyword evidence="8" id="KW-0812">Transmembrane</keyword>
<keyword evidence="8" id="KW-0472">Membrane</keyword>
<evidence type="ECO:0000259" key="9">
    <source>
        <dbReference type="PROSITE" id="PS50071"/>
    </source>
</evidence>
<dbReference type="STRING" id="53468.A0A0R3UIQ4"/>
<dbReference type="PRINTS" id="PR00024">
    <property type="entry name" value="HOMEOBOX"/>
</dbReference>
<dbReference type="OrthoDB" id="6286142at2759"/>
<keyword evidence="11" id="KW-1185">Reference proteome</keyword>
<dbReference type="SMART" id="SM00389">
    <property type="entry name" value="HOX"/>
    <property type="match status" value="1"/>
</dbReference>
<dbReference type="GO" id="GO:0000981">
    <property type="term" value="F:DNA-binding transcription factor activity, RNA polymerase II-specific"/>
    <property type="evidence" value="ECO:0007669"/>
    <property type="project" value="InterPro"/>
</dbReference>
<dbReference type="InterPro" id="IPR050877">
    <property type="entry name" value="EMX-VAX-Noto_Homeobox_TFs"/>
</dbReference>
<evidence type="ECO:0000256" key="2">
    <source>
        <dbReference type="ARBA" id="ARBA00023125"/>
    </source>
</evidence>
<name>A0A0R3UIQ4_MESCO</name>
<proteinExistence type="predicted"/>
<dbReference type="AlphaFoldDB" id="A0A0R3UIQ4"/>
<dbReference type="Pfam" id="PF00046">
    <property type="entry name" value="Homeodomain"/>
    <property type="match status" value="1"/>
</dbReference>
<feature type="compositionally biased region" description="Basic and acidic residues" evidence="7">
    <location>
        <begin position="337"/>
        <end position="347"/>
    </location>
</feature>
<feature type="region of interest" description="Disordered" evidence="7">
    <location>
        <begin position="80"/>
        <end position="130"/>
    </location>
</feature>
<dbReference type="GO" id="GO:0030182">
    <property type="term" value="P:neuron differentiation"/>
    <property type="evidence" value="ECO:0007669"/>
    <property type="project" value="TreeGrafter"/>
</dbReference>
<dbReference type="InterPro" id="IPR017970">
    <property type="entry name" value="Homeobox_CS"/>
</dbReference>
<feature type="compositionally biased region" description="Low complexity" evidence="7">
    <location>
        <begin position="300"/>
        <end position="312"/>
    </location>
</feature>
<comment type="subcellular location">
    <subcellularLocation>
        <location evidence="1 5 6">Nucleus</location>
    </subcellularLocation>
</comment>
<evidence type="ECO:0000256" key="7">
    <source>
        <dbReference type="SAM" id="MobiDB-lite"/>
    </source>
</evidence>
<keyword evidence="2 5" id="KW-0238">DNA-binding</keyword>
<accession>A0A0R3UIQ4</accession>
<dbReference type="InterPro" id="IPR009057">
    <property type="entry name" value="Homeodomain-like_sf"/>
</dbReference>
<organism evidence="10 11">
    <name type="scientific">Mesocestoides corti</name>
    <name type="common">Flatworm</name>
    <dbReference type="NCBI Taxonomy" id="53468"/>
    <lineage>
        <taxon>Eukaryota</taxon>
        <taxon>Metazoa</taxon>
        <taxon>Spiralia</taxon>
        <taxon>Lophotrochozoa</taxon>
        <taxon>Platyhelminthes</taxon>
        <taxon>Cestoda</taxon>
        <taxon>Eucestoda</taxon>
        <taxon>Cyclophyllidea</taxon>
        <taxon>Mesocestoididae</taxon>
        <taxon>Mesocestoides</taxon>
    </lineage>
</organism>
<feature type="transmembrane region" description="Helical" evidence="8">
    <location>
        <begin position="188"/>
        <end position="214"/>
    </location>
</feature>
<dbReference type="CDD" id="cd00086">
    <property type="entry name" value="homeodomain"/>
    <property type="match status" value="1"/>
</dbReference>